<dbReference type="EMBL" id="JAPEUX010000007">
    <property type="protein sequence ID" value="KAJ4348026.1"/>
    <property type="molecule type" value="Genomic_DNA"/>
</dbReference>
<organism evidence="2 3">
    <name type="scientific">Didymosphaeria variabile</name>
    <dbReference type="NCBI Taxonomy" id="1932322"/>
    <lineage>
        <taxon>Eukaryota</taxon>
        <taxon>Fungi</taxon>
        <taxon>Dikarya</taxon>
        <taxon>Ascomycota</taxon>
        <taxon>Pezizomycotina</taxon>
        <taxon>Dothideomycetes</taxon>
        <taxon>Pleosporomycetidae</taxon>
        <taxon>Pleosporales</taxon>
        <taxon>Massarineae</taxon>
        <taxon>Didymosphaeriaceae</taxon>
        <taxon>Didymosphaeria</taxon>
    </lineage>
</organism>
<feature type="region of interest" description="Disordered" evidence="1">
    <location>
        <begin position="131"/>
        <end position="213"/>
    </location>
</feature>
<keyword evidence="3" id="KW-1185">Reference proteome</keyword>
<gene>
    <name evidence="2" type="ORF">N0V89_009398</name>
</gene>
<feature type="region of interest" description="Disordered" evidence="1">
    <location>
        <begin position="1"/>
        <end position="30"/>
    </location>
</feature>
<dbReference type="GeneID" id="80912928"/>
<sequence>MSLSIPNRQQKLARSNHAREPRRPKHTSKRLQRMVKHVKLSGVDYFEAVAKTTAEEDALHSQEEAGEYKCDHCQEDFLIDHGLVSYPAAGYDADGYEMNDRGLHLYTGLDRSGRNRVGTIVVTQQSQNVLQGEAAAYDDPDYQEDEDDYEEYGEFGCDDQYHDSDAENDDDNDHDLALQQDEQDPQGEENATEDEQANGIVQFEDTDLPDNHAENTMELTNDMIDHAIVTIAHDEVEALDAVQHDDRENMFRVLAWDEAQEVYPGAGGHDDRENMFRVLAWDEAQEVHPGASGHEELSDWSAW</sequence>
<accession>A0A9W9C788</accession>
<dbReference type="RefSeq" id="XP_056067414.1">
    <property type="nucleotide sequence ID" value="XM_056218149.1"/>
</dbReference>
<dbReference type="AlphaFoldDB" id="A0A9W9C788"/>
<dbReference type="Proteomes" id="UP001140513">
    <property type="component" value="Unassembled WGS sequence"/>
</dbReference>
<dbReference type="OrthoDB" id="9977870at2759"/>
<comment type="caution">
    <text evidence="2">The sequence shown here is derived from an EMBL/GenBank/DDBJ whole genome shotgun (WGS) entry which is preliminary data.</text>
</comment>
<feature type="compositionally biased region" description="Basic residues" evidence="1">
    <location>
        <begin position="14"/>
        <end position="30"/>
    </location>
</feature>
<evidence type="ECO:0000256" key="1">
    <source>
        <dbReference type="SAM" id="MobiDB-lite"/>
    </source>
</evidence>
<name>A0A9W9C788_9PLEO</name>
<feature type="compositionally biased region" description="Polar residues" evidence="1">
    <location>
        <begin position="1"/>
        <end position="13"/>
    </location>
</feature>
<proteinExistence type="predicted"/>
<feature type="compositionally biased region" description="Acidic residues" evidence="1">
    <location>
        <begin position="136"/>
        <end position="157"/>
    </location>
</feature>
<evidence type="ECO:0000313" key="2">
    <source>
        <dbReference type="EMBL" id="KAJ4348026.1"/>
    </source>
</evidence>
<reference evidence="2" key="1">
    <citation type="submission" date="2022-10" db="EMBL/GenBank/DDBJ databases">
        <title>Tapping the CABI collections for fungal endophytes: first genome assemblies for Collariella, Neodidymelliopsis, Ascochyta clinopodiicola, Didymella pomorum, Didymosphaeria variabile, Neocosmospora piperis and Neocucurbitaria cava.</title>
        <authorList>
            <person name="Hill R."/>
        </authorList>
    </citation>
    <scope>NUCLEOTIDE SEQUENCE</scope>
    <source>
        <strain evidence="2">IMI 356815</strain>
    </source>
</reference>
<evidence type="ECO:0000313" key="3">
    <source>
        <dbReference type="Proteomes" id="UP001140513"/>
    </source>
</evidence>
<feature type="compositionally biased region" description="Acidic residues" evidence="1">
    <location>
        <begin position="181"/>
        <end position="196"/>
    </location>
</feature>
<protein>
    <submittedName>
        <fullName evidence="2">Uncharacterized protein</fullName>
    </submittedName>
</protein>